<organism evidence="3 4">
    <name type="scientific">Daphnia galeata</name>
    <dbReference type="NCBI Taxonomy" id="27404"/>
    <lineage>
        <taxon>Eukaryota</taxon>
        <taxon>Metazoa</taxon>
        <taxon>Ecdysozoa</taxon>
        <taxon>Arthropoda</taxon>
        <taxon>Crustacea</taxon>
        <taxon>Branchiopoda</taxon>
        <taxon>Diplostraca</taxon>
        <taxon>Cladocera</taxon>
        <taxon>Anomopoda</taxon>
        <taxon>Daphniidae</taxon>
        <taxon>Daphnia</taxon>
    </lineage>
</organism>
<keyword evidence="2" id="KW-0732">Signal</keyword>
<evidence type="ECO:0000313" key="3">
    <source>
        <dbReference type="EMBL" id="CAH0107544.1"/>
    </source>
</evidence>
<dbReference type="Proteomes" id="UP000789390">
    <property type="component" value="Unassembled WGS sequence"/>
</dbReference>
<evidence type="ECO:0000313" key="4">
    <source>
        <dbReference type="Proteomes" id="UP000789390"/>
    </source>
</evidence>
<dbReference type="EMBL" id="CAKKLH010000277">
    <property type="protein sequence ID" value="CAH0107544.1"/>
    <property type="molecule type" value="Genomic_DNA"/>
</dbReference>
<sequence length="145" mass="15192">MNRLNILVVLLVSVYVVNARPTETSPLTNTESVDVRQGWNQGQQNGNSYPNRQQTQSNPIATGSYPAGSNSRSYGNDNTIANELNFPGADAHRAIASMFNMNLPGTSGGFIGNPVQKQMAGFAPTGYQAPGGVSASASAVSISSQ</sequence>
<dbReference type="AlphaFoldDB" id="A0A8J2WLQ0"/>
<feature type="signal peptide" evidence="2">
    <location>
        <begin position="1"/>
        <end position="19"/>
    </location>
</feature>
<protein>
    <submittedName>
        <fullName evidence="3">Uncharacterized protein</fullName>
    </submittedName>
</protein>
<name>A0A8J2WLQ0_9CRUS</name>
<accession>A0A8J2WLQ0</accession>
<feature type="compositionally biased region" description="Polar residues" evidence="1">
    <location>
        <begin position="48"/>
        <end position="74"/>
    </location>
</feature>
<reference evidence="3" key="1">
    <citation type="submission" date="2021-11" db="EMBL/GenBank/DDBJ databases">
        <authorList>
            <person name="Schell T."/>
        </authorList>
    </citation>
    <scope>NUCLEOTIDE SEQUENCE</scope>
    <source>
        <strain evidence="3">M5</strain>
    </source>
</reference>
<feature type="compositionally biased region" description="Low complexity" evidence="1">
    <location>
        <begin position="37"/>
        <end position="47"/>
    </location>
</feature>
<comment type="caution">
    <text evidence="3">The sequence shown here is derived from an EMBL/GenBank/DDBJ whole genome shotgun (WGS) entry which is preliminary data.</text>
</comment>
<evidence type="ECO:0000256" key="2">
    <source>
        <dbReference type="SAM" id="SignalP"/>
    </source>
</evidence>
<feature type="chain" id="PRO_5035176753" evidence="2">
    <location>
        <begin position="20"/>
        <end position="145"/>
    </location>
</feature>
<gene>
    <name evidence="3" type="ORF">DGAL_LOCUS10864</name>
</gene>
<evidence type="ECO:0000256" key="1">
    <source>
        <dbReference type="SAM" id="MobiDB-lite"/>
    </source>
</evidence>
<proteinExistence type="predicted"/>
<keyword evidence="4" id="KW-1185">Reference proteome</keyword>
<dbReference type="OrthoDB" id="6359931at2759"/>
<feature type="region of interest" description="Disordered" evidence="1">
    <location>
        <begin position="24"/>
        <end position="74"/>
    </location>
</feature>